<dbReference type="SUPFAM" id="SSF51366">
    <property type="entry name" value="Ribulose-phoshate binding barrel"/>
    <property type="match status" value="1"/>
</dbReference>
<dbReference type="InterPro" id="IPR013785">
    <property type="entry name" value="Aldolase_TIM"/>
</dbReference>
<proteinExistence type="inferred from homology"/>
<comment type="pathway">
    <text evidence="2 9">Amino-acid biosynthesis; L-tryptophan biosynthesis; L-tryptophan from chorismate: step 3/5.</text>
</comment>
<keyword evidence="8 9" id="KW-0413">Isomerase</keyword>
<comment type="catalytic activity">
    <reaction evidence="1 9">
        <text>N-(5-phospho-beta-D-ribosyl)anthranilate = 1-(2-carboxyphenylamino)-1-deoxy-D-ribulose 5-phosphate</text>
        <dbReference type="Rhea" id="RHEA:21540"/>
        <dbReference type="ChEBI" id="CHEBI:18277"/>
        <dbReference type="ChEBI" id="CHEBI:58613"/>
        <dbReference type="EC" id="5.3.1.24"/>
    </reaction>
</comment>
<dbReference type="Proteomes" id="UP000237923">
    <property type="component" value="Unassembled WGS sequence"/>
</dbReference>
<dbReference type="PANTHER" id="PTHR42894:SF1">
    <property type="entry name" value="N-(5'-PHOSPHORIBOSYL)ANTHRANILATE ISOMERASE"/>
    <property type="match status" value="1"/>
</dbReference>
<dbReference type="GeneID" id="99674259"/>
<evidence type="ECO:0000256" key="2">
    <source>
        <dbReference type="ARBA" id="ARBA00004664"/>
    </source>
</evidence>
<dbReference type="KEGG" id="lsu:A6B45_05585"/>
<protein>
    <recommendedName>
        <fullName evidence="4 9">N-(5'-phosphoribosyl)anthranilate isomerase</fullName>
        <shortName evidence="9">PRAI</shortName>
        <ecNumber evidence="3 9">5.3.1.24</ecNumber>
    </recommendedName>
</protein>
<evidence type="ECO:0000256" key="9">
    <source>
        <dbReference type="HAMAP-Rule" id="MF_00135"/>
    </source>
</evidence>
<organism evidence="12 13">
    <name type="scientific">Leuconostoc suionicum</name>
    <dbReference type="NCBI Taxonomy" id="1511761"/>
    <lineage>
        <taxon>Bacteria</taxon>
        <taxon>Bacillati</taxon>
        <taxon>Bacillota</taxon>
        <taxon>Bacilli</taxon>
        <taxon>Lactobacillales</taxon>
        <taxon>Lactobacillaceae</taxon>
        <taxon>Leuconostoc</taxon>
    </lineage>
</organism>
<dbReference type="InterPro" id="IPR001240">
    <property type="entry name" value="PRAI_dom"/>
</dbReference>
<evidence type="ECO:0000313" key="12">
    <source>
        <dbReference type="EMBL" id="SPE06637.1"/>
    </source>
</evidence>
<dbReference type="EMBL" id="OKQR01000001">
    <property type="protein sequence ID" value="SPD91412.1"/>
    <property type="molecule type" value="Genomic_DNA"/>
</dbReference>
<evidence type="ECO:0000256" key="8">
    <source>
        <dbReference type="ARBA" id="ARBA00023235"/>
    </source>
</evidence>
<keyword evidence="7 9" id="KW-0057">Aromatic amino acid biosynthesis</keyword>
<dbReference type="GO" id="GO:0004640">
    <property type="term" value="F:phosphoribosylanthranilate isomerase activity"/>
    <property type="evidence" value="ECO:0007669"/>
    <property type="project" value="UniProtKB-UniRule"/>
</dbReference>
<dbReference type="AlphaFoldDB" id="A0A2N9K9E2"/>
<evidence type="ECO:0000256" key="5">
    <source>
        <dbReference type="ARBA" id="ARBA00022605"/>
    </source>
</evidence>
<reference evidence="12 13" key="1">
    <citation type="submission" date="2018-02" db="EMBL/GenBank/DDBJ databases">
        <authorList>
            <person name="Cohen D.B."/>
            <person name="Kent A.D."/>
        </authorList>
    </citation>
    <scope>NUCLEOTIDE SEQUENCE [LARGE SCALE GENOMIC DNA]</scope>
    <source>
        <strain evidence="12 13">CECT 9216</strain>
    </source>
</reference>
<evidence type="ECO:0000313" key="13">
    <source>
        <dbReference type="Proteomes" id="UP000237923"/>
    </source>
</evidence>
<dbReference type="EC" id="5.3.1.24" evidence="3 9"/>
<keyword evidence="6 9" id="KW-0822">Tryptophan biosynthesis</keyword>
<comment type="similarity">
    <text evidence="9">Belongs to the TrpF family.</text>
</comment>
<reference evidence="11 14" key="2">
    <citation type="submission" date="2018-02" db="EMBL/GenBank/DDBJ databases">
        <authorList>
            <person name="Rodrigo-Torres L."/>
            <person name="Arahal R. D."/>
            <person name="Lucena T."/>
        </authorList>
    </citation>
    <scope>NUCLEOTIDE SEQUENCE [LARGE SCALE GENOMIC DNA]</scope>
    <source>
        <strain evidence="11 14">CECT 8486</strain>
    </source>
</reference>
<dbReference type="RefSeq" id="WP_072613736.1">
    <property type="nucleotide sequence ID" value="NZ_AP017935.1"/>
</dbReference>
<evidence type="ECO:0000256" key="3">
    <source>
        <dbReference type="ARBA" id="ARBA00012572"/>
    </source>
</evidence>
<dbReference type="InterPro" id="IPR011060">
    <property type="entry name" value="RibuloseP-bd_barrel"/>
</dbReference>
<dbReference type="CDD" id="cd00405">
    <property type="entry name" value="PRAI"/>
    <property type="match status" value="1"/>
</dbReference>
<dbReference type="PANTHER" id="PTHR42894">
    <property type="entry name" value="N-(5'-PHOSPHORIBOSYL)ANTHRANILATE ISOMERASE"/>
    <property type="match status" value="1"/>
</dbReference>
<dbReference type="Proteomes" id="UP000239237">
    <property type="component" value="Unassembled WGS sequence"/>
</dbReference>
<dbReference type="Gene3D" id="3.20.20.70">
    <property type="entry name" value="Aldolase class I"/>
    <property type="match status" value="1"/>
</dbReference>
<dbReference type="UniPathway" id="UPA00035">
    <property type="reaction ID" value="UER00042"/>
</dbReference>
<evidence type="ECO:0000256" key="4">
    <source>
        <dbReference type="ARBA" id="ARBA00022272"/>
    </source>
</evidence>
<accession>A0A2N9K9E2</accession>
<name>A0A2N9K9E2_9LACO</name>
<evidence type="ECO:0000313" key="11">
    <source>
        <dbReference type="EMBL" id="SPD91412.1"/>
    </source>
</evidence>
<sequence>MTLIKLCGNFRLQDVDYLNDVRPDLAGIILVPNKRRSVSLALAQKMRSQLDEKIPLVGVFLNQDANEILTYRKIVQMVQLHGNETEQEIRKIQKAGLPVIKVMKPDHQYKTQATRRMIDAGAGSGKTFDWKKFQPLESLDFLAGGLTPDNLQQAISLLKPKVVDISSGTECNGIKNLEKMREVVRIARSNK</sequence>
<dbReference type="Pfam" id="PF00697">
    <property type="entry name" value="PRAI"/>
    <property type="match status" value="1"/>
</dbReference>
<keyword evidence="5 9" id="KW-0028">Amino-acid biosynthesis</keyword>
<evidence type="ECO:0000313" key="14">
    <source>
        <dbReference type="Proteomes" id="UP000239237"/>
    </source>
</evidence>
<evidence type="ECO:0000256" key="1">
    <source>
        <dbReference type="ARBA" id="ARBA00001164"/>
    </source>
</evidence>
<dbReference type="HAMAP" id="MF_00135">
    <property type="entry name" value="PRAI"/>
    <property type="match status" value="1"/>
</dbReference>
<dbReference type="GO" id="GO:0000162">
    <property type="term" value="P:L-tryptophan biosynthetic process"/>
    <property type="evidence" value="ECO:0007669"/>
    <property type="project" value="UniProtKB-UniRule"/>
</dbReference>
<dbReference type="EMBL" id="OKQU01000001">
    <property type="protein sequence ID" value="SPE06637.1"/>
    <property type="molecule type" value="Genomic_DNA"/>
</dbReference>
<dbReference type="InterPro" id="IPR044643">
    <property type="entry name" value="TrpF_fam"/>
</dbReference>
<feature type="domain" description="N-(5'phosphoribosyl) anthranilate isomerase (PRAI)" evidence="10">
    <location>
        <begin position="5"/>
        <end position="184"/>
    </location>
</feature>
<gene>
    <name evidence="9 12" type="primary">trpF</name>
    <name evidence="11" type="ORF">LES8486_00392</name>
    <name evidence="12" type="ORF">LES9216_00539</name>
</gene>
<evidence type="ECO:0000259" key="10">
    <source>
        <dbReference type="Pfam" id="PF00697"/>
    </source>
</evidence>
<evidence type="ECO:0000256" key="7">
    <source>
        <dbReference type="ARBA" id="ARBA00023141"/>
    </source>
</evidence>
<evidence type="ECO:0000256" key="6">
    <source>
        <dbReference type="ARBA" id="ARBA00022822"/>
    </source>
</evidence>
<keyword evidence="14" id="KW-1185">Reference proteome</keyword>